<dbReference type="Proteomes" id="UP001198220">
    <property type="component" value="Unassembled WGS sequence"/>
</dbReference>
<gene>
    <name evidence="5" type="ORF">LKD36_16265</name>
</gene>
<evidence type="ECO:0000313" key="6">
    <source>
        <dbReference type="Proteomes" id="UP001198220"/>
    </source>
</evidence>
<sequence length="147" mass="17022">MHFWDQHKTITSYYELLAREVCDTYQLTQMEYDILMFLHSNQQYNTAADIVKIRKSTKSHVSASLKDLEKKGLVERIQSADNKKHIEINLLSKAEPIVEAGLKAQRQFAKNVLSGLSEEEKTVCISVFQKICNNANEFLKKEKEQEV</sequence>
<dbReference type="Pfam" id="PF12802">
    <property type="entry name" value="MarR_2"/>
    <property type="match status" value="1"/>
</dbReference>
<proteinExistence type="predicted"/>
<organism evidence="5 6">
    <name type="scientific">Hominiventricola filiformis</name>
    <dbReference type="NCBI Taxonomy" id="2885352"/>
    <lineage>
        <taxon>Bacteria</taxon>
        <taxon>Bacillati</taxon>
        <taxon>Bacillota</taxon>
        <taxon>Clostridia</taxon>
        <taxon>Lachnospirales</taxon>
        <taxon>Lachnospiraceae</taxon>
        <taxon>Hominiventricola</taxon>
    </lineage>
</organism>
<keyword evidence="2" id="KW-0238">DNA-binding</keyword>
<dbReference type="InterPro" id="IPR036390">
    <property type="entry name" value="WH_DNA-bd_sf"/>
</dbReference>
<accession>A0AAE3DCF6</accession>
<evidence type="ECO:0000313" key="5">
    <source>
        <dbReference type="EMBL" id="MCC2127702.1"/>
    </source>
</evidence>
<dbReference type="GO" id="GO:0003700">
    <property type="term" value="F:DNA-binding transcription factor activity"/>
    <property type="evidence" value="ECO:0007669"/>
    <property type="project" value="InterPro"/>
</dbReference>
<keyword evidence="1" id="KW-0805">Transcription regulation</keyword>
<dbReference type="InterPro" id="IPR036388">
    <property type="entry name" value="WH-like_DNA-bd_sf"/>
</dbReference>
<comment type="caution">
    <text evidence="5">The sequence shown here is derived from an EMBL/GenBank/DDBJ whole genome shotgun (WGS) entry which is preliminary data.</text>
</comment>
<feature type="domain" description="HTH marR-type" evidence="4">
    <location>
        <begin position="1"/>
        <end position="133"/>
    </location>
</feature>
<dbReference type="Gene3D" id="1.10.10.10">
    <property type="entry name" value="Winged helix-like DNA-binding domain superfamily/Winged helix DNA-binding domain"/>
    <property type="match status" value="1"/>
</dbReference>
<name>A0AAE3DCF6_9FIRM</name>
<dbReference type="PANTHER" id="PTHR42756">
    <property type="entry name" value="TRANSCRIPTIONAL REGULATOR, MARR"/>
    <property type="match status" value="1"/>
</dbReference>
<reference evidence="5 6" key="1">
    <citation type="submission" date="2021-10" db="EMBL/GenBank/DDBJ databases">
        <title>Anaerobic single-cell dispensing facilitates the cultivation of human gut bacteria.</title>
        <authorList>
            <person name="Afrizal A."/>
        </authorList>
    </citation>
    <scope>NUCLEOTIDE SEQUENCE [LARGE SCALE GENOMIC DNA]</scope>
    <source>
        <strain evidence="5 6">CLA-AA-H276</strain>
    </source>
</reference>
<dbReference type="SMART" id="SM00347">
    <property type="entry name" value="HTH_MARR"/>
    <property type="match status" value="1"/>
</dbReference>
<dbReference type="AlphaFoldDB" id="A0AAE3DCF6"/>
<dbReference type="GO" id="GO:0003677">
    <property type="term" value="F:DNA binding"/>
    <property type="evidence" value="ECO:0007669"/>
    <property type="project" value="UniProtKB-KW"/>
</dbReference>
<keyword evidence="3" id="KW-0804">Transcription</keyword>
<protein>
    <submittedName>
        <fullName evidence="5">MarR family transcriptional regulator</fullName>
    </submittedName>
</protein>
<dbReference type="InterPro" id="IPR000835">
    <property type="entry name" value="HTH_MarR-typ"/>
</dbReference>
<evidence type="ECO:0000259" key="4">
    <source>
        <dbReference type="PROSITE" id="PS50995"/>
    </source>
</evidence>
<evidence type="ECO:0000256" key="3">
    <source>
        <dbReference type="ARBA" id="ARBA00023163"/>
    </source>
</evidence>
<evidence type="ECO:0000256" key="2">
    <source>
        <dbReference type="ARBA" id="ARBA00023125"/>
    </source>
</evidence>
<dbReference type="SUPFAM" id="SSF46785">
    <property type="entry name" value="Winged helix' DNA-binding domain"/>
    <property type="match status" value="1"/>
</dbReference>
<dbReference type="PRINTS" id="PR00598">
    <property type="entry name" value="HTHMARR"/>
</dbReference>
<keyword evidence="6" id="KW-1185">Reference proteome</keyword>
<dbReference type="EMBL" id="JAJEPS010000028">
    <property type="protein sequence ID" value="MCC2127702.1"/>
    <property type="molecule type" value="Genomic_DNA"/>
</dbReference>
<dbReference type="PROSITE" id="PS50995">
    <property type="entry name" value="HTH_MARR_2"/>
    <property type="match status" value="1"/>
</dbReference>
<dbReference type="PANTHER" id="PTHR42756:SF1">
    <property type="entry name" value="TRANSCRIPTIONAL REPRESSOR OF EMRAB OPERON"/>
    <property type="match status" value="1"/>
</dbReference>
<evidence type="ECO:0000256" key="1">
    <source>
        <dbReference type="ARBA" id="ARBA00023015"/>
    </source>
</evidence>
<dbReference type="RefSeq" id="WP_308460272.1">
    <property type="nucleotide sequence ID" value="NZ_JAJEPS010000028.1"/>
</dbReference>